<dbReference type="RefSeq" id="XP_013271359.1">
    <property type="nucleotide sequence ID" value="XM_013415905.1"/>
</dbReference>
<keyword evidence="4" id="KW-0342">GTP-binding</keyword>
<evidence type="ECO:0000256" key="3">
    <source>
        <dbReference type="ARBA" id="ARBA00022842"/>
    </source>
</evidence>
<dbReference type="GeneID" id="25295848"/>
<evidence type="ECO:0000313" key="7">
    <source>
        <dbReference type="EMBL" id="KIX04223.1"/>
    </source>
</evidence>
<evidence type="ECO:0000256" key="2">
    <source>
        <dbReference type="ARBA" id="ARBA00022741"/>
    </source>
</evidence>
<organism evidence="7 8">
    <name type="scientific">Rhinocladiella mackenziei CBS 650.93</name>
    <dbReference type="NCBI Taxonomy" id="1442369"/>
    <lineage>
        <taxon>Eukaryota</taxon>
        <taxon>Fungi</taxon>
        <taxon>Dikarya</taxon>
        <taxon>Ascomycota</taxon>
        <taxon>Pezizomycotina</taxon>
        <taxon>Eurotiomycetes</taxon>
        <taxon>Chaetothyriomycetidae</taxon>
        <taxon>Chaetothyriales</taxon>
        <taxon>Herpotrichiellaceae</taxon>
        <taxon>Rhinocladiella</taxon>
    </lineage>
</organism>
<dbReference type="PRINTS" id="PR00326">
    <property type="entry name" value="GTP1OBG"/>
</dbReference>
<dbReference type="InterPro" id="IPR030393">
    <property type="entry name" value="G_ENGB_dom"/>
</dbReference>
<proteinExistence type="predicted"/>
<dbReference type="GO" id="GO:0005739">
    <property type="term" value="C:mitochondrion"/>
    <property type="evidence" value="ECO:0007669"/>
    <property type="project" value="TreeGrafter"/>
</dbReference>
<reference evidence="7 8" key="1">
    <citation type="submission" date="2015-01" db="EMBL/GenBank/DDBJ databases">
        <title>The Genome Sequence of Rhinocladiella mackenzie CBS 650.93.</title>
        <authorList>
            <consortium name="The Broad Institute Genomics Platform"/>
            <person name="Cuomo C."/>
            <person name="de Hoog S."/>
            <person name="Gorbushina A."/>
            <person name="Stielow B."/>
            <person name="Teixiera M."/>
            <person name="Abouelleil A."/>
            <person name="Chapman S.B."/>
            <person name="Priest M."/>
            <person name="Young S.K."/>
            <person name="Wortman J."/>
            <person name="Nusbaum C."/>
            <person name="Birren B."/>
        </authorList>
    </citation>
    <scope>NUCLEOTIDE SEQUENCE [LARGE SCALE GENOMIC DNA]</scope>
    <source>
        <strain evidence="7 8">CBS 650.93</strain>
    </source>
</reference>
<dbReference type="InterPro" id="IPR027417">
    <property type="entry name" value="P-loop_NTPase"/>
</dbReference>
<dbReference type="PANTHER" id="PTHR46498">
    <property type="entry name" value="GTP-BINDING PROTEIN 8"/>
    <property type="match status" value="1"/>
</dbReference>
<dbReference type="SUPFAM" id="SSF52540">
    <property type="entry name" value="P-loop containing nucleoside triphosphate hydrolases"/>
    <property type="match status" value="1"/>
</dbReference>
<gene>
    <name evidence="7" type="ORF">Z518_07777</name>
</gene>
<dbReference type="AlphaFoldDB" id="A0A0D2H197"/>
<dbReference type="InterPro" id="IPR052279">
    <property type="entry name" value="EngB_GTPase"/>
</dbReference>
<dbReference type="Proteomes" id="UP000053617">
    <property type="component" value="Unassembled WGS sequence"/>
</dbReference>
<dbReference type="VEuPathDB" id="FungiDB:Z518_07777"/>
<evidence type="ECO:0000256" key="1">
    <source>
        <dbReference type="ARBA" id="ARBA00022723"/>
    </source>
</evidence>
<keyword evidence="1" id="KW-0479">Metal-binding</keyword>
<dbReference type="OrthoDB" id="391988at2759"/>
<dbReference type="EMBL" id="KN847479">
    <property type="protein sequence ID" value="KIX04223.1"/>
    <property type="molecule type" value="Genomic_DNA"/>
</dbReference>
<dbReference type="GO" id="GO:0046872">
    <property type="term" value="F:metal ion binding"/>
    <property type="evidence" value="ECO:0007669"/>
    <property type="project" value="UniProtKB-KW"/>
</dbReference>
<dbReference type="PANTHER" id="PTHR46498:SF1">
    <property type="entry name" value="GTP-BINDING PROTEIN 8"/>
    <property type="match status" value="1"/>
</dbReference>
<sequence>MKGPARHSYRQRLIKLQDGRRELHATLCRPKAKSPVSKVPVASWYWHTQPPTRRNLAAAKHFFEFTRPSRQWTGELWRKERSSEPLLRPEVVFLGRSNVGKSSLINALTYSDLNRVSGTPGATKVMAAWSLAARTPDGGAIKGWGGDTSNKLSLIDMPGYGYGSSTSWGSSIISYLRQRKNVRRAFLLVDPLMGVSLSDRHMLEILCELAIPYQIIVTKSDRISFKHSPTEMRSTLKIIRSQADLDGNSQLGLGEIIAVGSLHGTTVSKTGRLITSPGAFGVPNVQWAVLRATGLDTYAMEKAESHGILQNFPAENNALAPFGTDGLDLFASTYRPSNENLDRDSAYRAKSSLLDPDPDTSPMSASDSSLPALSVEEFMHEILNSSAQSYEVANEGRPEQRQTAKIYEPLPASHDRSRSGTHDQNTTVDDIESRAYKLFAGKEESKSNQQQFNDRGVPNQVNRVQEVSSKETQISQPSINGQGVIRGVDAFNALFAKAQPQGRQRDSGRPKRGVAAPKDASIPQPEKQQQPALVGKGVTRGMDAFESMFEDSVLTRNSKRSSKSRRRSSR</sequence>
<evidence type="ECO:0000259" key="6">
    <source>
        <dbReference type="PROSITE" id="PS51706"/>
    </source>
</evidence>
<keyword evidence="8" id="KW-1185">Reference proteome</keyword>
<feature type="region of interest" description="Disordered" evidence="5">
    <location>
        <begin position="408"/>
        <end position="430"/>
    </location>
</feature>
<dbReference type="STRING" id="1442369.A0A0D2H197"/>
<dbReference type="GO" id="GO:0005525">
    <property type="term" value="F:GTP binding"/>
    <property type="evidence" value="ECO:0007669"/>
    <property type="project" value="UniProtKB-KW"/>
</dbReference>
<feature type="compositionally biased region" description="Basic residues" evidence="5">
    <location>
        <begin position="557"/>
        <end position="570"/>
    </location>
</feature>
<feature type="region of interest" description="Disordered" evidence="5">
    <location>
        <begin position="498"/>
        <end position="570"/>
    </location>
</feature>
<dbReference type="Gene3D" id="3.40.50.300">
    <property type="entry name" value="P-loop containing nucleotide triphosphate hydrolases"/>
    <property type="match status" value="1"/>
</dbReference>
<feature type="domain" description="EngB-type G" evidence="6">
    <location>
        <begin position="87"/>
        <end position="280"/>
    </location>
</feature>
<evidence type="ECO:0000256" key="5">
    <source>
        <dbReference type="SAM" id="MobiDB-lite"/>
    </source>
</evidence>
<protein>
    <submittedName>
        <fullName evidence="7">Ribosome biogenesis GTP-binding protein YsxC</fullName>
    </submittedName>
</protein>
<keyword evidence="3" id="KW-0460">Magnesium</keyword>
<keyword evidence="2" id="KW-0547">Nucleotide-binding</keyword>
<evidence type="ECO:0000256" key="4">
    <source>
        <dbReference type="ARBA" id="ARBA00023134"/>
    </source>
</evidence>
<evidence type="ECO:0000313" key="8">
    <source>
        <dbReference type="Proteomes" id="UP000053617"/>
    </source>
</evidence>
<dbReference type="Pfam" id="PF01926">
    <property type="entry name" value="MMR_HSR1"/>
    <property type="match status" value="1"/>
</dbReference>
<dbReference type="CDD" id="cd01876">
    <property type="entry name" value="YihA_EngB"/>
    <property type="match status" value="1"/>
</dbReference>
<dbReference type="InterPro" id="IPR006073">
    <property type="entry name" value="GTP-bd"/>
</dbReference>
<accession>A0A0D2H197</accession>
<name>A0A0D2H197_9EURO</name>
<dbReference type="PROSITE" id="PS51706">
    <property type="entry name" value="G_ENGB"/>
    <property type="match status" value="1"/>
</dbReference>
<dbReference type="HOGENOM" id="CLU_030581_0_0_1"/>